<protein>
    <submittedName>
        <fullName evidence="1">Uncharacterized protein</fullName>
    </submittedName>
</protein>
<comment type="caution">
    <text evidence="1">The sequence shown here is derived from an EMBL/GenBank/DDBJ whole genome shotgun (WGS) entry which is preliminary data.</text>
</comment>
<proteinExistence type="predicted"/>
<evidence type="ECO:0000313" key="2">
    <source>
        <dbReference type="Proteomes" id="UP001153334"/>
    </source>
</evidence>
<keyword evidence="2" id="KW-1185">Reference proteome</keyword>
<name>A0ACC2J8Q1_9PEZI</name>
<sequence>MTMSTATTPISPVLGRSPFAANNDEISQAWKQVEERVLQMAGGDRAKVKLGLGIDDVLQYLDNAQADDRKAAEKYGAVKKIFNRTLQCIQTVGGIVADACQHLQFFVEICDRTMRLRQKRAKFAAFMKQLFLNDDGVQGLLIQMENLVDKENRLVVAQTFRSSNEAAVNSRDNLNLAKKADSKLDSLVNDKNQQKRETETKKQRQTLIKALEFEPSAIKSDTQEPIEHWAEVWSRYKKELVEGTGEWISKDPLFTSWFKGSGSAKPILGLEGGDGAGKTLLTVNIIMLLRKLAAAEISSSRSVVAYYFLQMDSKTTSNKKDIANSVSKSLLWQLAKADGPLLKSAAGICEKAGFFKNHYEDMWTQVLLENEDRINMDSVFFIVIDGLGDDVDALAQLLQKLSVNPARQRTRVLLTGKASTFDLLDKAGGIEFDKIKLEASNARDIELYITARMNGMDMLKDCTRPGYIRSARQDPEHPEDCDRSGDIDEINDHLEAAGKTRPDQIVREIERLNQTRTTREIAEINEIILWINAARVWLDPSEMEGALALRAGKVSGHQTSLLSLESKISTKYSLFHIDNGVIDYKLAEAQDSIPPKKRGRSDDESSSGFKEIQLAEVNMLKHYLSNVCPPDIYKKFGFDDFFKLKLGREGSYICNDKDNAQITLALRCLNCLVEQRTDKTEKMHSYSYNYLYEHLKATDLSLADRDLKAEVGGMLVRLFTEEYGIESLLSPSSSTDREADNVFANQTIPLNWEPWIFSDDGVNLVSTWFKDSAVLELIVEKQLVVAYNAADANRHKVLFELGSKVVAKKLFRGETSERESLGSFVLLVGFLSKWTKEKPQVEEKSNSHNDLWNPTLEEIQLVEDWSQELLGVDKDSLWEAQMASLLLYIHENAEAHVAKAHSEARARKALELDANNWRASYTLGRVVESREEAVAILDGLIERLTTVEAYMRSLDESRSLFQQYIKILGLLGERKEFQSIVLFLEKLIEDTDEETNIITKFVIETKGGISHELRTSLKDAAESMSRWDVLDGLYSKALAGKTQYFDLFDFRRQYGVTLAETQGHEEAGFYTRLAMAKDTKKERAEVIFAKVEALYKMFQTTTDAREDSYFAFARYFHVSGDGLRAKKMLKATVTQALEMLSDDDLENDYPSFWDLGRVFSTLQDEENAFVAWDLMTIAKRAAMADYKVKEKERQELKAKEEESPKQAASGEETSGNDTPVNPEEKAADASDEAEPEMPSMVIAYCDGGCGHKWTYATEMWTCTDDLGQVQFDNKCYEKLQAGTLETKICNKDHTFYYAGKRDETALDGVGEKSIRVGERVITLEEWKSEVKANYVDFEDAS</sequence>
<evidence type="ECO:0000313" key="1">
    <source>
        <dbReference type="EMBL" id="KAJ8123794.1"/>
    </source>
</evidence>
<dbReference type="EMBL" id="JAPESX010000040">
    <property type="protein sequence ID" value="KAJ8123794.1"/>
    <property type="molecule type" value="Genomic_DNA"/>
</dbReference>
<gene>
    <name evidence="1" type="ORF">ONZ43_g335</name>
</gene>
<organism evidence="1 2">
    <name type="scientific">Nemania bipapillata</name>
    <dbReference type="NCBI Taxonomy" id="110536"/>
    <lineage>
        <taxon>Eukaryota</taxon>
        <taxon>Fungi</taxon>
        <taxon>Dikarya</taxon>
        <taxon>Ascomycota</taxon>
        <taxon>Pezizomycotina</taxon>
        <taxon>Sordariomycetes</taxon>
        <taxon>Xylariomycetidae</taxon>
        <taxon>Xylariales</taxon>
        <taxon>Xylariaceae</taxon>
        <taxon>Nemania</taxon>
    </lineage>
</organism>
<reference evidence="1" key="1">
    <citation type="submission" date="2022-11" db="EMBL/GenBank/DDBJ databases">
        <title>Genome Sequence of Nemania bipapillata.</title>
        <authorList>
            <person name="Buettner E."/>
        </authorList>
    </citation>
    <scope>NUCLEOTIDE SEQUENCE</scope>
    <source>
        <strain evidence="1">CP14</strain>
    </source>
</reference>
<accession>A0ACC2J8Q1</accession>
<dbReference type="Proteomes" id="UP001153334">
    <property type="component" value="Unassembled WGS sequence"/>
</dbReference>